<sequence>MMRRPCVLLLALALMAPAPAMAEITPRAGGGDPHVQTVPYDPDEVVALRVANGFALTVRFGADERIETVTLGDGAGWVVQTNKRADSLIIKPVGYAPTTNLTVLSDARAYNFTLYGAAPGEGVQPYLLSFTYPAPVTAGPVTAGRYRLNGDRALWPVEIGDDGAVTRMRWAQGSAMPAVYGVGAGGRALVNGAMRDGFYVVEGVYARLTFIAGHARAEGRRIAP</sequence>
<dbReference type="Gene3D" id="2.60.40.2500">
    <property type="match status" value="1"/>
</dbReference>
<comment type="caution">
    <text evidence="4">The sequence shown here is derived from an EMBL/GenBank/DDBJ whole genome shotgun (WGS) entry which is preliminary data.</text>
</comment>
<dbReference type="Pfam" id="PF03524">
    <property type="entry name" value="CagX"/>
    <property type="match status" value="1"/>
</dbReference>
<evidence type="ECO:0000256" key="1">
    <source>
        <dbReference type="ARBA" id="ARBA00006135"/>
    </source>
</evidence>
<dbReference type="Proteomes" id="UP000548867">
    <property type="component" value="Unassembled WGS sequence"/>
</dbReference>
<keyword evidence="2 3" id="KW-0732">Signal</keyword>
<accession>A0A7W6G9C4</accession>
<reference evidence="4 5" key="1">
    <citation type="submission" date="2020-08" db="EMBL/GenBank/DDBJ databases">
        <title>Genomic Encyclopedia of Type Strains, Phase IV (KMG-IV): sequencing the most valuable type-strain genomes for metagenomic binning, comparative biology and taxonomic classification.</title>
        <authorList>
            <person name="Goeker M."/>
        </authorList>
    </citation>
    <scope>NUCLEOTIDE SEQUENCE [LARGE SCALE GENOMIC DNA]</scope>
    <source>
        <strain evidence="4 5">DSM 27057</strain>
    </source>
</reference>
<organism evidence="4 5">
    <name type="scientific">Novosphingobium sediminicola</name>
    <dbReference type="NCBI Taxonomy" id="563162"/>
    <lineage>
        <taxon>Bacteria</taxon>
        <taxon>Pseudomonadati</taxon>
        <taxon>Pseudomonadota</taxon>
        <taxon>Alphaproteobacteria</taxon>
        <taxon>Sphingomonadales</taxon>
        <taxon>Sphingomonadaceae</taxon>
        <taxon>Novosphingobium</taxon>
    </lineage>
</organism>
<keyword evidence="5" id="KW-1185">Reference proteome</keyword>
<dbReference type="InterPro" id="IPR010258">
    <property type="entry name" value="Conjugal_tfr_TrbG/VirB9/CagX"/>
</dbReference>
<evidence type="ECO:0000313" key="5">
    <source>
        <dbReference type="Proteomes" id="UP000548867"/>
    </source>
</evidence>
<dbReference type="InterPro" id="IPR033645">
    <property type="entry name" value="VirB9/CagX/TrbG_C"/>
</dbReference>
<gene>
    <name evidence="4" type="ORF">GGR38_003889</name>
</gene>
<proteinExistence type="inferred from homology"/>
<feature type="signal peptide" evidence="3">
    <location>
        <begin position="1"/>
        <end position="22"/>
    </location>
</feature>
<evidence type="ECO:0000313" key="4">
    <source>
        <dbReference type="EMBL" id="MBB3956922.1"/>
    </source>
</evidence>
<dbReference type="InterPro" id="IPR038161">
    <property type="entry name" value="VirB9/CagX/TrbG_C_sf"/>
</dbReference>
<dbReference type="AlphaFoldDB" id="A0A7W6G9C4"/>
<feature type="chain" id="PRO_5030694703" evidence="3">
    <location>
        <begin position="23"/>
        <end position="224"/>
    </location>
</feature>
<dbReference type="EMBL" id="JACIDX010000017">
    <property type="protein sequence ID" value="MBB3956922.1"/>
    <property type="molecule type" value="Genomic_DNA"/>
</dbReference>
<name>A0A7W6G9C4_9SPHN</name>
<dbReference type="CDD" id="cd06911">
    <property type="entry name" value="VirB9_CagX_TrbG"/>
    <property type="match status" value="1"/>
</dbReference>
<protein>
    <submittedName>
        <fullName evidence="4">Type IV secretion system protein VirB9</fullName>
    </submittedName>
</protein>
<evidence type="ECO:0000256" key="3">
    <source>
        <dbReference type="SAM" id="SignalP"/>
    </source>
</evidence>
<evidence type="ECO:0000256" key="2">
    <source>
        <dbReference type="ARBA" id="ARBA00022729"/>
    </source>
</evidence>
<dbReference type="RefSeq" id="WP_183627768.1">
    <property type="nucleotide sequence ID" value="NZ_JACIDX010000017.1"/>
</dbReference>
<comment type="similarity">
    <text evidence="1">Belongs to the TrbG/VirB9 family.</text>
</comment>